<evidence type="ECO:0000313" key="6">
    <source>
        <dbReference type="EMBL" id="BBU47980.1"/>
    </source>
</evidence>
<organism evidence="6 7">
    <name type="scientific">Mycoplasmopsis felis</name>
    <dbReference type="NCBI Taxonomy" id="33923"/>
    <lineage>
        <taxon>Bacteria</taxon>
        <taxon>Bacillati</taxon>
        <taxon>Mycoplasmatota</taxon>
        <taxon>Mycoplasmoidales</taxon>
        <taxon>Metamycoplasmataceae</taxon>
        <taxon>Mycoplasmopsis</taxon>
    </lineage>
</organism>
<dbReference type="PANTHER" id="PTHR30408:SF12">
    <property type="entry name" value="TYPE I RESTRICTION ENZYME MJAVIII SPECIFICITY SUBUNIT"/>
    <property type="match status" value="1"/>
</dbReference>
<keyword evidence="7" id="KW-1185">Reference proteome</keyword>
<dbReference type="SUPFAM" id="SSF116734">
    <property type="entry name" value="DNA methylase specificity domain"/>
    <property type="match status" value="2"/>
</dbReference>
<dbReference type="KEGG" id="mfel:JPM2_6730"/>
<feature type="coiled-coil region" evidence="4">
    <location>
        <begin position="168"/>
        <end position="195"/>
    </location>
</feature>
<evidence type="ECO:0000256" key="4">
    <source>
        <dbReference type="SAM" id="Coils"/>
    </source>
</evidence>
<accession>A0A809RWG0</accession>
<evidence type="ECO:0000256" key="3">
    <source>
        <dbReference type="ARBA" id="ARBA00023125"/>
    </source>
</evidence>
<dbReference type="AlphaFoldDB" id="A0A809RWG0"/>
<reference evidence="6 7" key="1">
    <citation type="submission" date="2020-01" db="EMBL/GenBank/DDBJ databases">
        <title>Complete genome sequence of Mycoplasma felis strain Myco-2.</title>
        <authorList>
            <person name="Kinoshita Y."/>
            <person name="Niwa H."/>
            <person name="Uchida-Fujii E."/>
            <person name="Nukada T."/>
        </authorList>
    </citation>
    <scope>NUCLEOTIDE SEQUENCE [LARGE SCALE GENOMIC DNA]</scope>
    <source>
        <strain evidence="6 7">Myco-2</strain>
    </source>
</reference>
<dbReference type="Proteomes" id="UP000464317">
    <property type="component" value="Chromosome"/>
</dbReference>
<feature type="domain" description="Type I restriction modification DNA specificity" evidence="5">
    <location>
        <begin position="214"/>
        <end position="377"/>
    </location>
</feature>
<evidence type="ECO:0000259" key="5">
    <source>
        <dbReference type="Pfam" id="PF01420"/>
    </source>
</evidence>
<comment type="similarity">
    <text evidence="1">Belongs to the type-I restriction system S methylase family.</text>
</comment>
<dbReference type="PANTHER" id="PTHR30408">
    <property type="entry name" value="TYPE-1 RESTRICTION ENZYME ECOKI SPECIFICITY PROTEIN"/>
    <property type="match status" value="1"/>
</dbReference>
<evidence type="ECO:0000313" key="7">
    <source>
        <dbReference type="Proteomes" id="UP000464317"/>
    </source>
</evidence>
<dbReference type="Gene3D" id="1.10.287.1120">
    <property type="entry name" value="Bipartite methylase S protein"/>
    <property type="match status" value="1"/>
</dbReference>
<keyword evidence="4" id="KW-0175">Coiled coil</keyword>
<dbReference type="InterPro" id="IPR000055">
    <property type="entry name" value="Restrct_endonuc_typeI_TRD"/>
</dbReference>
<evidence type="ECO:0000256" key="2">
    <source>
        <dbReference type="ARBA" id="ARBA00022747"/>
    </source>
</evidence>
<gene>
    <name evidence="6" type="ORF">JPM2_6730</name>
</gene>
<sequence>MKKVLVPRVRFKGFSEEWKEEKFGELLFRINEKGYEFLDTLTASKSGEMLKRKSINYHIQVAKESLKNYNRVLKNDFVLHLSTYESGLAYSKEIGITSPAYDVLRFFDKNNNDPIFFKYVFSNKKFINSLVPFTYGLRQGKSINLEELNKSLIEKTNISEQQKIGKLLDQISNLISLEEIKLNKLKQLKETLLQKMFPEGNSKTPRIRFKWFSKEWKEERLEETVNILDNLRIPVKESLRSPGAYKYYGANGIQGKINGYTHQGENILIAEDGANDLNNYPLIFEKNKIWVNNHAHVVTSNNPNLLKNYFLYLSLKKVNFSDYILGTQRYKLTLSNLKEVLFVITKNIDEQQKIGDFFCKIDTLINLYNSKLNKLKQIKESLLQKMFV</sequence>
<evidence type="ECO:0000256" key="1">
    <source>
        <dbReference type="ARBA" id="ARBA00010923"/>
    </source>
</evidence>
<proteinExistence type="inferred from homology"/>
<dbReference type="Gene3D" id="3.90.220.20">
    <property type="entry name" value="DNA methylase specificity domains"/>
    <property type="match status" value="2"/>
</dbReference>
<name>A0A809RWG0_9BACT</name>
<dbReference type="InterPro" id="IPR052021">
    <property type="entry name" value="Type-I_RS_S_subunit"/>
</dbReference>
<dbReference type="RefSeq" id="WP_161553371.1">
    <property type="nucleotide sequence ID" value="NZ_AP022325.1"/>
</dbReference>
<dbReference type="GO" id="GO:0003677">
    <property type="term" value="F:DNA binding"/>
    <property type="evidence" value="ECO:0007669"/>
    <property type="project" value="UniProtKB-KW"/>
</dbReference>
<protein>
    <recommendedName>
        <fullName evidence="5">Type I restriction modification DNA specificity domain-containing protein</fullName>
    </recommendedName>
</protein>
<dbReference type="GO" id="GO:0009307">
    <property type="term" value="P:DNA restriction-modification system"/>
    <property type="evidence" value="ECO:0007669"/>
    <property type="project" value="UniProtKB-KW"/>
</dbReference>
<dbReference type="Pfam" id="PF01420">
    <property type="entry name" value="Methylase_S"/>
    <property type="match status" value="1"/>
</dbReference>
<dbReference type="InterPro" id="IPR044946">
    <property type="entry name" value="Restrct_endonuc_typeI_TRD_sf"/>
</dbReference>
<keyword evidence="2" id="KW-0680">Restriction system</keyword>
<dbReference type="EMBL" id="AP022325">
    <property type="protein sequence ID" value="BBU47980.1"/>
    <property type="molecule type" value="Genomic_DNA"/>
</dbReference>
<keyword evidence="3" id="KW-0238">DNA-binding</keyword>
<dbReference type="CDD" id="cd17262">
    <property type="entry name" value="RMtype1_S_Aco12261I-TRD2-CR2"/>
    <property type="match status" value="1"/>
</dbReference>